<dbReference type="EMBL" id="CYZU01000001">
    <property type="protein sequence ID" value="CUN60375.1"/>
    <property type="molecule type" value="Genomic_DNA"/>
</dbReference>
<dbReference type="PANTHER" id="PTHR43091:SF1">
    <property type="entry name" value="BETA-KETOACYL-[ACYL-CARRIER-PROTEIN] SYNTHASE III, CHLOROPLASTIC"/>
    <property type="match status" value="1"/>
</dbReference>
<dbReference type="Proteomes" id="UP000095544">
    <property type="component" value="Unassembled WGS sequence"/>
</dbReference>
<comment type="pathway">
    <text evidence="1 14">Lipid metabolism; fatty acid biosynthesis.</text>
</comment>
<feature type="domain" description="Beta-ketoacyl-[acyl-carrier-protein] synthase III C-terminal" evidence="15">
    <location>
        <begin position="233"/>
        <end position="320"/>
    </location>
</feature>
<feature type="active site" evidence="14">
    <location>
        <position position="247"/>
    </location>
</feature>
<evidence type="ECO:0000256" key="7">
    <source>
        <dbReference type="ARBA" id="ARBA00023160"/>
    </source>
</evidence>
<dbReference type="GO" id="GO:0033818">
    <property type="term" value="F:beta-ketoacyl-acyl-carrier-protein synthase III activity"/>
    <property type="evidence" value="ECO:0007669"/>
    <property type="project" value="UniProtKB-UniRule"/>
</dbReference>
<evidence type="ECO:0000256" key="9">
    <source>
        <dbReference type="ARBA" id="ARBA00023315"/>
    </source>
</evidence>
<comment type="function">
    <text evidence="14">Catalyzes the condensation reaction of fatty acid synthesis by the addition to an acyl acceptor of two carbons from malonyl-ACP. Catalyzes the first condensation reaction which initiates fatty acid synthesis and may therefore play a role in governing the total rate of fatty acid production. Possesses both acetoacetyl-ACP synthase and acetyl transacylase activities. Its substrate specificity determines the biosynthesis of branched-chain and/or straight-chain of fatty acids.</text>
</comment>
<dbReference type="Gene3D" id="3.40.47.10">
    <property type="match status" value="1"/>
</dbReference>
<keyword evidence="5 14" id="KW-0276">Fatty acid metabolism</keyword>
<evidence type="ECO:0000256" key="6">
    <source>
        <dbReference type="ARBA" id="ARBA00023098"/>
    </source>
</evidence>
<dbReference type="InterPro" id="IPR016039">
    <property type="entry name" value="Thiolase-like"/>
</dbReference>
<keyword evidence="8 14" id="KW-0511">Multifunctional enzyme</keyword>
<dbReference type="FunFam" id="3.40.47.10:FF:000004">
    <property type="entry name" value="3-oxoacyl-[acyl-carrier-protein] synthase 3"/>
    <property type="match status" value="1"/>
</dbReference>
<dbReference type="HAMAP" id="MF_01815">
    <property type="entry name" value="FabH"/>
    <property type="match status" value="1"/>
</dbReference>
<evidence type="ECO:0000256" key="11">
    <source>
        <dbReference type="ARBA" id="ARBA00052407"/>
    </source>
</evidence>
<keyword evidence="14" id="KW-0963">Cytoplasm</keyword>
<dbReference type="GO" id="GO:0006633">
    <property type="term" value="P:fatty acid biosynthetic process"/>
    <property type="evidence" value="ECO:0007669"/>
    <property type="project" value="UniProtKB-UniRule"/>
</dbReference>
<feature type="active site" evidence="14">
    <location>
        <position position="111"/>
    </location>
</feature>
<feature type="active site" evidence="14">
    <location>
        <position position="277"/>
    </location>
</feature>
<dbReference type="OrthoDB" id="9815506at2"/>
<dbReference type="InterPro" id="IPR013751">
    <property type="entry name" value="ACP_syn_III_N"/>
</dbReference>
<comment type="domain">
    <text evidence="14">The last Arg residue of the ACP-binding site is essential for the weak association between ACP/AcpP and FabH.</text>
</comment>
<dbReference type="InterPro" id="IPR013747">
    <property type="entry name" value="ACP_syn_III_C"/>
</dbReference>
<dbReference type="EC" id="2.3.1.180" evidence="14"/>
<dbReference type="NCBIfam" id="TIGR00747">
    <property type="entry name" value="fabH"/>
    <property type="match status" value="1"/>
</dbReference>
<evidence type="ECO:0000256" key="1">
    <source>
        <dbReference type="ARBA" id="ARBA00005194"/>
    </source>
</evidence>
<dbReference type="CDD" id="cd00830">
    <property type="entry name" value="KAS_III"/>
    <property type="match status" value="1"/>
</dbReference>
<evidence type="ECO:0000256" key="12">
    <source>
        <dbReference type="ARBA" id="ARBA00052467"/>
    </source>
</evidence>
<evidence type="ECO:0000256" key="10">
    <source>
        <dbReference type="ARBA" id="ARBA00051096"/>
    </source>
</evidence>
<dbReference type="STRING" id="39482.ERS852491_00027"/>
<keyword evidence="7 14" id="KW-0275">Fatty acid biosynthesis</keyword>
<keyword evidence="6 14" id="KW-0443">Lipid metabolism</keyword>
<keyword evidence="9 14" id="KW-0012">Acyltransferase</keyword>
<dbReference type="RefSeq" id="WP_050641848.1">
    <property type="nucleotide sequence ID" value="NZ_CABKUE010000009.1"/>
</dbReference>
<dbReference type="GO" id="GO:0004315">
    <property type="term" value="F:3-oxoacyl-[acyl-carrier-protein] synthase activity"/>
    <property type="evidence" value="ECO:0007669"/>
    <property type="project" value="InterPro"/>
</dbReference>
<evidence type="ECO:0000313" key="17">
    <source>
        <dbReference type="EMBL" id="CUN60375.1"/>
    </source>
</evidence>
<protein>
    <recommendedName>
        <fullName evidence="14">Beta-ketoacyl-[acyl-carrier-protein] synthase III</fullName>
        <shortName evidence="14">Beta-ketoacyl-ACP synthase III</shortName>
        <shortName evidence="14">KAS III</shortName>
        <ecNumber evidence="14">2.3.1.180</ecNumber>
    </recommendedName>
    <alternativeName>
        <fullName evidence="14">3-oxoacyl-[acyl-carrier-protein] synthase 3</fullName>
    </alternativeName>
    <alternativeName>
        <fullName evidence="14">3-oxoacyl-[acyl-carrier-protein] synthase III</fullName>
    </alternativeName>
</protein>
<evidence type="ECO:0000256" key="13">
    <source>
        <dbReference type="ARBA" id="ARBA00052985"/>
    </source>
</evidence>
<dbReference type="NCBIfam" id="NF006829">
    <property type="entry name" value="PRK09352.1"/>
    <property type="match status" value="1"/>
</dbReference>
<evidence type="ECO:0000259" key="16">
    <source>
        <dbReference type="Pfam" id="PF08545"/>
    </source>
</evidence>
<proteinExistence type="inferred from homology"/>
<comment type="subcellular location">
    <subcellularLocation>
        <location evidence="14">Cytoplasm</location>
    </subcellularLocation>
</comment>
<comment type="catalytic activity">
    <reaction evidence="10">
        <text>malonyl-[ACP] + acetyl-CoA + H(+) = 3-oxobutanoyl-[ACP] + CO2 + CoA</text>
        <dbReference type="Rhea" id="RHEA:12080"/>
        <dbReference type="Rhea" id="RHEA-COMP:9623"/>
        <dbReference type="Rhea" id="RHEA-COMP:9625"/>
        <dbReference type="ChEBI" id="CHEBI:15378"/>
        <dbReference type="ChEBI" id="CHEBI:16526"/>
        <dbReference type="ChEBI" id="CHEBI:57287"/>
        <dbReference type="ChEBI" id="CHEBI:57288"/>
        <dbReference type="ChEBI" id="CHEBI:78449"/>
        <dbReference type="ChEBI" id="CHEBI:78450"/>
        <dbReference type="EC" id="2.3.1.180"/>
    </reaction>
    <physiologicalReaction direction="left-to-right" evidence="10">
        <dbReference type="Rhea" id="RHEA:12081"/>
    </physiologicalReaction>
</comment>
<evidence type="ECO:0000256" key="5">
    <source>
        <dbReference type="ARBA" id="ARBA00022832"/>
    </source>
</evidence>
<organism evidence="17 18">
    <name type="scientific">Faecalicatena contorta</name>
    <dbReference type="NCBI Taxonomy" id="39482"/>
    <lineage>
        <taxon>Bacteria</taxon>
        <taxon>Bacillati</taxon>
        <taxon>Bacillota</taxon>
        <taxon>Clostridia</taxon>
        <taxon>Lachnospirales</taxon>
        <taxon>Lachnospiraceae</taxon>
        <taxon>Faecalicatena</taxon>
    </lineage>
</organism>
<dbReference type="SUPFAM" id="SSF53901">
    <property type="entry name" value="Thiolase-like"/>
    <property type="match status" value="1"/>
</dbReference>
<dbReference type="AlphaFoldDB" id="A0A173YBL2"/>
<evidence type="ECO:0000256" key="14">
    <source>
        <dbReference type="HAMAP-Rule" id="MF_01815"/>
    </source>
</evidence>
<dbReference type="UniPathway" id="UPA00094"/>
<gene>
    <name evidence="14 17" type="primary">fabH</name>
    <name evidence="17" type="ORF">ERS852491_00027</name>
</gene>
<keyword evidence="3 14" id="KW-0444">Lipid biosynthesis</keyword>
<comment type="similarity">
    <text evidence="2 14">Belongs to the thiolase-like superfamily. FabH family.</text>
</comment>
<dbReference type="Pfam" id="PF08541">
    <property type="entry name" value="ACP_syn_III_C"/>
    <property type="match status" value="1"/>
</dbReference>
<feature type="region of interest" description="ACP-binding" evidence="14">
    <location>
        <begin position="248"/>
        <end position="252"/>
    </location>
</feature>
<evidence type="ECO:0000256" key="2">
    <source>
        <dbReference type="ARBA" id="ARBA00008642"/>
    </source>
</evidence>
<comment type="catalytic activity">
    <reaction evidence="11">
        <text>(2S)-2-methylbutanoyl-CoA + malonyl-[ACP] + H(+) = (4S)-4-methyl-3-oxohexanoyl-[ACP] + CO2 + CoA</text>
        <dbReference type="Rhea" id="RHEA:42276"/>
        <dbReference type="Rhea" id="RHEA-COMP:9623"/>
        <dbReference type="Rhea" id="RHEA-COMP:17148"/>
        <dbReference type="ChEBI" id="CHEBI:15378"/>
        <dbReference type="ChEBI" id="CHEBI:16526"/>
        <dbReference type="ChEBI" id="CHEBI:57287"/>
        <dbReference type="ChEBI" id="CHEBI:78449"/>
        <dbReference type="ChEBI" id="CHEBI:88166"/>
        <dbReference type="ChEBI" id="CHEBI:167462"/>
        <dbReference type="EC" id="2.3.1.300"/>
    </reaction>
    <physiologicalReaction direction="left-to-right" evidence="11">
        <dbReference type="Rhea" id="RHEA:42277"/>
    </physiologicalReaction>
</comment>
<reference evidence="17 18" key="1">
    <citation type="submission" date="2015-09" db="EMBL/GenBank/DDBJ databases">
        <authorList>
            <consortium name="Pathogen Informatics"/>
        </authorList>
    </citation>
    <scope>NUCLEOTIDE SEQUENCE [LARGE SCALE GENOMIC DNA]</scope>
    <source>
        <strain evidence="17 18">2789STDY5834876</strain>
    </source>
</reference>
<accession>A0A173YBL2</accession>
<evidence type="ECO:0000256" key="4">
    <source>
        <dbReference type="ARBA" id="ARBA00022679"/>
    </source>
</evidence>
<dbReference type="Pfam" id="PF08545">
    <property type="entry name" value="ACP_syn_III"/>
    <property type="match status" value="1"/>
</dbReference>
<name>A0A173YBL2_9FIRM</name>
<dbReference type="InterPro" id="IPR004655">
    <property type="entry name" value="FabH"/>
</dbReference>
<dbReference type="GO" id="GO:0005737">
    <property type="term" value="C:cytoplasm"/>
    <property type="evidence" value="ECO:0007669"/>
    <property type="project" value="UniProtKB-SubCell"/>
</dbReference>
<evidence type="ECO:0000256" key="8">
    <source>
        <dbReference type="ARBA" id="ARBA00023268"/>
    </source>
</evidence>
<dbReference type="PANTHER" id="PTHR43091">
    <property type="entry name" value="3-OXOACYL-[ACYL-CARRIER-PROTEIN] SYNTHASE"/>
    <property type="match status" value="1"/>
</dbReference>
<comment type="catalytic activity">
    <reaction evidence="13">
        <text>3-methylbutanoyl-CoA + malonyl-[ACP] + H(+) = 5-methyl-3-oxohexanoyl-[ACP] + CO2 + CoA</text>
        <dbReference type="Rhea" id="RHEA:42272"/>
        <dbReference type="Rhea" id="RHEA-COMP:9623"/>
        <dbReference type="Rhea" id="RHEA-COMP:9941"/>
        <dbReference type="ChEBI" id="CHEBI:15378"/>
        <dbReference type="ChEBI" id="CHEBI:16526"/>
        <dbReference type="ChEBI" id="CHEBI:57287"/>
        <dbReference type="ChEBI" id="CHEBI:57345"/>
        <dbReference type="ChEBI" id="CHEBI:78449"/>
        <dbReference type="ChEBI" id="CHEBI:78822"/>
        <dbReference type="EC" id="2.3.1.300"/>
    </reaction>
    <physiologicalReaction direction="left-to-right" evidence="13">
        <dbReference type="Rhea" id="RHEA:42273"/>
    </physiologicalReaction>
</comment>
<comment type="catalytic activity">
    <reaction evidence="12">
        <text>2-methylpropanoyl-CoA + malonyl-[ACP] + H(+) = 4-methyl-3-oxopentanoyl-[ACP] + CO2 + CoA</text>
        <dbReference type="Rhea" id="RHEA:42268"/>
        <dbReference type="Rhea" id="RHEA-COMP:9623"/>
        <dbReference type="Rhea" id="RHEA-COMP:9940"/>
        <dbReference type="ChEBI" id="CHEBI:15378"/>
        <dbReference type="ChEBI" id="CHEBI:16526"/>
        <dbReference type="ChEBI" id="CHEBI:57287"/>
        <dbReference type="ChEBI" id="CHEBI:57338"/>
        <dbReference type="ChEBI" id="CHEBI:78449"/>
        <dbReference type="ChEBI" id="CHEBI:78820"/>
        <dbReference type="EC" id="2.3.1.300"/>
    </reaction>
    <physiologicalReaction direction="left-to-right" evidence="12">
        <dbReference type="Rhea" id="RHEA:42269"/>
    </physiologicalReaction>
</comment>
<sequence length="320" mass="34857">MIGKICGTGSYVPEHFLDNDDLARLVDTSDEWIRERTGVVRRHIIEDDTTVSMAVKASRAALEDSGVDPKELDLILVSTFTSEVLLPCTACEVQRELGAVNAAGFDLNAACTGFLFAYNTAQAYIASGMYRTILVIGAESLSNTVNWKDRGTCILFGDGAGAAVLRAEEGTLYQPVTHSDGGKGNALTCMSRHRKDRLPDEQDTDSYMKMNGQAVFKFAVKKVPEAVLEVLSGAGRTADEVDYFVLHQANQRIVEAVAKRLKQDISKFPMNMQEYGNTSSASIPILLDELNRKGTLKKGDRLVLSGFGAGLSWGAAFLEW</sequence>
<keyword evidence="4 14" id="KW-0808">Transferase</keyword>
<evidence type="ECO:0000256" key="3">
    <source>
        <dbReference type="ARBA" id="ARBA00022516"/>
    </source>
</evidence>
<comment type="subunit">
    <text evidence="14">Homodimer.</text>
</comment>
<evidence type="ECO:0000313" key="18">
    <source>
        <dbReference type="Proteomes" id="UP000095544"/>
    </source>
</evidence>
<evidence type="ECO:0000259" key="15">
    <source>
        <dbReference type="Pfam" id="PF08541"/>
    </source>
</evidence>
<feature type="domain" description="Beta-ketoacyl-[acyl-carrier-protein] synthase III N-terminal" evidence="16">
    <location>
        <begin position="105"/>
        <end position="181"/>
    </location>
</feature>